<dbReference type="RefSeq" id="WP_129254958.1">
    <property type="nucleotide sequence ID" value="NZ_SAXA01000011.1"/>
</dbReference>
<dbReference type="InterPro" id="IPR011440">
    <property type="entry name" value="DUF1543"/>
</dbReference>
<feature type="domain" description="DUF1543" evidence="1">
    <location>
        <begin position="21"/>
        <end position="68"/>
    </location>
</feature>
<name>A0A4Q1JJK2_9BACT</name>
<organism evidence="2 3">
    <name type="scientific">Ancylomarina salipaludis</name>
    <dbReference type="NCBI Taxonomy" id="2501299"/>
    <lineage>
        <taxon>Bacteria</taxon>
        <taxon>Pseudomonadati</taxon>
        <taxon>Bacteroidota</taxon>
        <taxon>Bacteroidia</taxon>
        <taxon>Marinilabiliales</taxon>
        <taxon>Marinifilaceae</taxon>
        <taxon>Ancylomarina</taxon>
    </lineage>
</organism>
<evidence type="ECO:0000313" key="2">
    <source>
        <dbReference type="EMBL" id="RXQ91506.1"/>
    </source>
</evidence>
<gene>
    <name evidence="2" type="ORF">EO244_12205</name>
</gene>
<comment type="caution">
    <text evidence="2">The sequence shown here is derived from an EMBL/GenBank/DDBJ whole genome shotgun (WGS) entry which is preliminary data.</text>
</comment>
<accession>A0A4Q1JJK2</accession>
<sequence>MKDINLYAVLLGGKIRENHLMEDHHLVFVAAANEEEARRLARKKWNADDIHVDGTQQLNIVDGYQIKLEKTECQDDDFQLNSEYSV</sequence>
<dbReference type="OrthoDB" id="1121931at2"/>
<dbReference type="AlphaFoldDB" id="A0A4Q1JJK2"/>
<keyword evidence="3" id="KW-1185">Reference proteome</keyword>
<protein>
    <submittedName>
        <fullName evidence="2">DUF1543 domain-containing protein</fullName>
    </submittedName>
</protein>
<evidence type="ECO:0000259" key="1">
    <source>
        <dbReference type="Pfam" id="PF07566"/>
    </source>
</evidence>
<dbReference type="Proteomes" id="UP000289703">
    <property type="component" value="Unassembled WGS sequence"/>
</dbReference>
<dbReference type="Pfam" id="PF07566">
    <property type="entry name" value="DUF1543"/>
    <property type="match status" value="1"/>
</dbReference>
<evidence type="ECO:0000313" key="3">
    <source>
        <dbReference type="Proteomes" id="UP000289703"/>
    </source>
</evidence>
<proteinExistence type="predicted"/>
<dbReference type="Gene3D" id="3.10.20.10">
    <property type="match status" value="1"/>
</dbReference>
<dbReference type="EMBL" id="SAXA01000011">
    <property type="protein sequence ID" value="RXQ91506.1"/>
    <property type="molecule type" value="Genomic_DNA"/>
</dbReference>
<reference evidence="2 3" key="1">
    <citation type="submission" date="2019-01" db="EMBL/GenBank/DDBJ databases">
        <title>Ancylomarina salipaludis sp. nov., isolated from a salt marsh.</title>
        <authorList>
            <person name="Yoon J.-H."/>
        </authorList>
    </citation>
    <scope>NUCLEOTIDE SEQUENCE [LARGE SCALE GENOMIC DNA]</scope>
    <source>
        <strain evidence="2 3">SHSM-M15</strain>
    </source>
</reference>